<dbReference type="GO" id="GO:0006749">
    <property type="term" value="P:glutathione metabolic process"/>
    <property type="evidence" value="ECO:0007669"/>
    <property type="project" value="InterPro"/>
</dbReference>
<dbReference type="Gramene" id="AUR62035335-RA">
    <property type="protein sequence ID" value="AUR62035335-RA:cds"/>
    <property type="gene ID" value="AUR62035335"/>
</dbReference>
<evidence type="ECO:0000313" key="5">
    <source>
        <dbReference type="EnsemblPlants" id="AUR62035335-RA:cds"/>
    </source>
</evidence>
<dbReference type="GO" id="GO:0005737">
    <property type="term" value="C:cytoplasm"/>
    <property type="evidence" value="ECO:0007669"/>
    <property type="project" value="TreeGrafter"/>
</dbReference>
<evidence type="ECO:0000256" key="1">
    <source>
        <dbReference type="ARBA" id="ARBA00012452"/>
    </source>
</evidence>
<name>A0A803MUB3_CHEQI</name>
<accession>A0A803MUB3</accession>
<dbReference type="CDD" id="cd03185">
    <property type="entry name" value="GST_C_Tau"/>
    <property type="match status" value="1"/>
</dbReference>
<dbReference type="GO" id="GO:0004364">
    <property type="term" value="F:glutathione transferase activity"/>
    <property type="evidence" value="ECO:0007669"/>
    <property type="project" value="UniProtKB-EC"/>
</dbReference>
<proteinExistence type="predicted"/>
<dbReference type="InterPro" id="IPR045073">
    <property type="entry name" value="Omega/Tau-like"/>
</dbReference>
<dbReference type="Proteomes" id="UP000596660">
    <property type="component" value="Unplaced"/>
</dbReference>
<protein>
    <recommendedName>
        <fullName evidence="1">glutathione transferase</fullName>
        <ecNumber evidence="1">2.5.1.18</ecNumber>
    </recommendedName>
</protein>
<evidence type="ECO:0000259" key="4">
    <source>
        <dbReference type="PROSITE" id="PS50405"/>
    </source>
</evidence>
<comment type="catalytic activity">
    <reaction evidence="3">
        <text>RX + glutathione = an S-substituted glutathione + a halide anion + H(+)</text>
        <dbReference type="Rhea" id="RHEA:16437"/>
        <dbReference type="ChEBI" id="CHEBI:15378"/>
        <dbReference type="ChEBI" id="CHEBI:16042"/>
        <dbReference type="ChEBI" id="CHEBI:17792"/>
        <dbReference type="ChEBI" id="CHEBI:57925"/>
        <dbReference type="ChEBI" id="CHEBI:90779"/>
        <dbReference type="EC" id="2.5.1.18"/>
    </reaction>
</comment>
<dbReference type="InterPro" id="IPR010987">
    <property type="entry name" value="Glutathione-S-Trfase_C-like"/>
</dbReference>
<feature type="domain" description="GST C-terminal" evidence="4">
    <location>
        <begin position="12"/>
        <end position="136"/>
    </location>
</feature>
<evidence type="ECO:0000256" key="3">
    <source>
        <dbReference type="ARBA" id="ARBA00047960"/>
    </source>
</evidence>
<keyword evidence="2" id="KW-0808">Transferase</keyword>
<dbReference type="SUPFAM" id="SSF47616">
    <property type="entry name" value="GST C-terminal domain-like"/>
    <property type="match status" value="1"/>
</dbReference>
<dbReference type="FunFam" id="1.20.1050.10:FF:000012">
    <property type="entry name" value="Tau class glutathione S-transferase"/>
    <property type="match status" value="1"/>
</dbReference>
<evidence type="ECO:0000313" key="6">
    <source>
        <dbReference type="Proteomes" id="UP000596660"/>
    </source>
</evidence>
<dbReference type="InterPro" id="IPR045074">
    <property type="entry name" value="GST_C_Tau"/>
</dbReference>
<evidence type="ECO:0000256" key="2">
    <source>
        <dbReference type="ARBA" id="ARBA00022679"/>
    </source>
</evidence>
<reference evidence="5" key="1">
    <citation type="journal article" date="2017" name="Nature">
        <title>The genome of Chenopodium quinoa.</title>
        <authorList>
            <person name="Jarvis D.E."/>
            <person name="Ho Y.S."/>
            <person name="Lightfoot D.J."/>
            <person name="Schmoeckel S.M."/>
            <person name="Li B."/>
            <person name="Borm T.J.A."/>
            <person name="Ohyanagi H."/>
            <person name="Mineta K."/>
            <person name="Michell C.T."/>
            <person name="Saber N."/>
            <person name="Kharbatia N.M."/>
            <person name="Rupper R.R."/>
            <person name="Sharp A.R."/>
            <person name="Dally N."/>
            <person name="Boughton B.A."/>
            <person name="Woo Y.H."/>
            <person name="Gao G."/>
            <person name="Schijlen E.G.W.M."/>
            <person name="Guo X."/>
            <person name="Momin A.A."/>
            <person name="Negrao S."/>
            <person name="Al-Babili S."/>
            <person name="Gehring C."/>
            <person name="Roessner U."/>
            <person name="Jung C."/>
            <person name="Murphy K."/>
            <person name="Arold S.T."/>
            <person name="Gojobori T."/>
            <person name="van der Linden C.G."/>
            <person name="van Loo E.N."/>
            <person name="Jellen E.N."/>
            <person name="Maughan P.J."/>
            <person name="Tester M."/>
        </authorList>
    </citation>
    <scope>NUCLEOTIDE SEQUENCE [LARGE SCALE GENOMIC DNA]</scope>
    <source>
        <strain evidence="5">cv. PI 614886</strain>
    </source>
</reference>
<dbReference type="PANTHER" id="PTHR11260:SF679">
    <property type="entry name" value="GLUTATHIONE TRANSFERASE"/>
    <property type="match status" value="1"/>
</dbReference>
<dbReference type="PANTHER" id="PTHR11260">
    <property type="entry name" value="GLUTATHIONE S-TRANSFERASE, GST, SUPERFAMILY, GST DOMAIN CONTAINING"/>
    <property type="match status" value="1"/>
</dbReference>
<dbReference type="Gene3D" id="1.20.1050.10">
    <property type="match status" value="1"/>
</dbReference>
<dbReference type="EC" id="2.5.1.18" evidence="1"/>
<reference evidence="5" key="2">
    <citation type="submission" date="2021-03" db="UniProtKB">
        <authorList>
            <consortium name="EnsemblPlants"/>
        </authorList>
    </citation>
    <scope>IDENTIFICATION</scope>
</reference>
<dbReference type="OMA" id="IWIFFQT"/>
<organism evidence="5 6">
    <name type="scientific">Chenopodium quinoa</name>
    <name type="common">Quinoa</name>
    <dbReference type="NCBI Taxonomy" id="63459"/>
    <lineage>
        <taxon>Eukaryota</taxon>
        <taxon>Viridiplantae</taxon>
        <taxon>Streptophyta</taxon>
        <taxon>Embryophyta</taxon>
        <taxon>Tracheophyta</taxon>
        <taxon>Spermatophyta</taxon>
        <taxon>Magnoliopsida</taxon>
        <taxon>eudicotyledons</taxon>
        <taxon>Gunneridae</taxon>
        <taxon>Pentapetalae</taxon>
        <taxon>Caryophyllales</taxon>
        <taxon>Chenopodiaceae</taxon>
        <taxon>Chenopodioideae</taxon>
        <taxon>Atripliceae</taxon>
        <taxon>Chenopodium</taxon>
    </lineage>
</organism>
<sequence length="149" mass="17588">MWPHHHPLLPKEPYERALVRFWAKFAEEKGIAFWMFAQTTGEEQAKAKKDSMEMLKTLEEHGNLGNNTFFGGEEIGMVDLAFGSLIYWLQVIEQIVEVKIFEANSFPRLYKWFNSFKDVPIIKNNVPDQNQLYLHFKKYRNRQMEATSA</sequence>
<dbReference type="Pfam" id="PF00043">
    <property type="entry name" value="GST_C"/>
    <property type="match status" value="1"/>
</dbReference>
<dbReference type="EnsemblPlants" id="AUR62035335-RA">
    <property type="protein sequence ID" value="AUR62035335-RA:cds"/>
    <property type="gene ID" value="AUR62035335"/>
</dbReference>
<dbReference type="PROSITE" id="PS50405">
    <property type="entry name" value="GST_CTER"/>
    <property type="match status" value="1"/>
</dbReference>
<dbReference type="InterPro" id="IPR004046">
    <property type="entry name" value="GST_C"/>
</dbReference>
<dbReference type="AlphaFoldDB" id="A0A803MUB3"/>
<dbReference type="InterPro" id="IPR036282">
    <property type="entry name" value="Glutathione-S-Trfase_C_sf"/>
</dbReference>
<keyword evidence="6" id="KW-1185">Reference proteome</keyword>